<proteinExistence type="predicted"/>
<feature type="domain" description="CHAT" evidence="2">
    <location>
        <begin position="761"/>
        <end position="1046"/>
    </location>
</feature>
<name>A0A2W4XPE5_9CYAN</name>
<evidence type="ECO:0000313" key="3">
    <source>
        <dbReference type="EMBL" id="PZO57852.1"/>
    </source>
</evidence>
<feature type="transmembrane region" description="Helical" evidence="1">
    <location>
        <begin position="7"/>
        <end position="28"/>
    </location>
</feature>
<gene>
    <name evidence="3" type="ORF">DCF15_06225</name>
</gene>
<evidence type="ECO:0000259" key="2">
    <source>
        <dbReference type="Pfam" id="PF12770"/>
    </source>
</evidence>
<dbReference type="EMBL" id="QBMP01000043">
    <property type="protein sequence ID" value="PZO57852.1"/>
    <property type="molecule type" value="Genomic_DNA"/>
</dbReference>
<dbReference type="InterPro" id="IPR024983">
    <property type="entry name" value="CHAT_dom"/>
</dbReference>
<organism evidence="3 4">
    <name type="scientific">Phormidesmis priestleyi</name>
    <dbReference type="NCBI Taxonomy" id="268141"/>
    <lineage>
        <taxon>Bacteria</taxon>
        <taxon>Bacillati</taxon>
        <taxon>Cyanobacteriota</taxon>
        <taxon>Cyanophyceae</taxon>
        <taxon>Leptolyngbyales</taxon>
        <taxon>Leptolyngbyaceae</taxon>
        <taxon>Phormidesmis</taxon>
    </lineage>
</organism>
<evidence type="ECO:0000256" key="1">
    <source>
        <dbReference type="SAM" id="Phobius"/>
    </source>
</evidence>
<reference evidence="3 4" key="2">
    <citation type="submission" date="2018-06" db="EMBL/GenBank/DDBJ databases">
        <title>Metagenomic assembly of (sub)arctic Cyanobacteria and their associated microbiome from non-axenic cultures.</title>
        <authorList>
            <person name="Baurain D."/>
        </authorList>
    </citation>
    <scope>NUCLEOTIDE SEQUENCE [LARGE SCALE GENOMIC DNA]</scope>
    <source>
        <strain evidence="3">ULC027bin1</strain>
    </source>
</reference>
<evidence type="ECO:0000313" key="4">
    <source>
        <dbReference type="Proteomes" id="UP000249794"/>
    </source>
</evidence>
<comment type="caution">
    <text evidence="3">The sequence shown here is derived from an EMBL/GenBank/DDBJ whole genome shotgun (WGS) entry which is preliminary data.</text>
</comment>
<reference evidence="4" key="1">
    <citation type="submission" date="2018-04" db="EMBL/GenBank/DDBJ databases">
        <authorList>
            <person name="Cornet L."/>
        </authorList>
    </citation>
    <scope>NUCLEOTIDE SEQUENCE [LARGE SCALE GENOMIC DNA]</scope>
</reference>
<dbReference type="PANTHER" id="PTHR10098">
    <property type="entry name" value="RAPSYN-RELATED"/>
    <property type="match status" value="1"/>
</dbReference>
<keyword evidence="1" id="KW-0812">Transmembrane</keyword>
<dbReference type="Pfam" id="PF12770">
    <property type="entry name" value="CHAT"/>
    <property type="match status" value="1"/>
</dbReference>
<dbReference type="AlphaFoldDB" id="A0A2W4XPE5"/>
<keyword evidence="1" id="KW-0472">Membrane</keyword>
<accession>A0A2W4XPE5</accession>
<dbReference type="PANTHER" id="PTHR10098:SF108">
    <property type="entry name" value="TETRATRICOPEPTIDE REPEAT PROTEIN 28"/>
    <property type="match status" value="1"/>
</dbReference>
<sequence>MTYKKRGLIFLVSFVLTIVLNSFYIWGWQTSWQELSVSSVAYAQMTFSPFVFVGTDDLQIERLVGSPALGTSSTEALFLRGTWQFLEGGRFIFTPSPRAYVRQDVFPIVGTYAVLGEQITLQGESQSEEGSDTFSIDGTVQLQENTAQVNIIYAATARGSESVTQISQVLTEASQSPEEEVAIVGNVSVPSEFAVSFTGSVDDQAFSSLSGKLKILPLPYGNDSNPFFVSLSTDVQNEFGSFYWVSKGERLPGVSNSDEFYSRLTVENGQVAINLMPSEETTRSDVFWFTEDLGSLGQIVQAPIGVNQVRRGEMSFSINGDQIEGAFSTTGTNWFGQESDYQADFSGQLISQQSVAVSSVKLGSPKKASHSLEKKAAQVLAQNAEPARVSFDGTWQTEAFGTVMLNQQGQEVEGTYTGREDGQIRGSVVGSRLDFSWQDSQWSGWGFFRAIANGRTLAGQWGQDNEPDESENITAKRIGAPDVAVSAVTIDNLLEESFRGRDLAIEGRCDEAIPILNQSLALYKAERDHAATSDVMRDTNLISELSILTHLISCHFSLSNEDAFLLGLTDVLDIRQALATRNYLSADAQAGLSQLTDSLDIWRVRLDSDTERITALDKSRGFFDRLTRVWVGLDDPERALLAAEKGRARAIADLISSGLSEAPDERTRIADAPTLEEIRRTAQEQQVTLIEYAVVPSESALKDSLYIWVVEPSGEIHFSSEVIEGSSLKEIISDSRQALGGRLRGGFEPVSDEPEPEVQREKLQRLYQLLIAPIQTWLPKNDTDRIVFIPQDELFLVPFAALLGEDDQPLIVKHTVSTAPSIQVLNLTHQRRMQMGDRGQIKGDEVLLVGNPAIPAEVSDRGLNLGNLPYAEAEVGVIASLYGAQPLVRQAASETAVKRLMPTARIVHLATHGLLDSFEEAGAGMPGSIVLAADDENDGLLTSGEILQMSLNAELVVLSACDTGLGDITGDGVVGLSRSLVSAGVPGVMVSLWAVPDASTSELMTEFYRQLQSGQDTVQSLRQAMMKMMPTNPDPRDWAAFILVGEAV</sequence>
<dbReference type="Proteomes" id="UP000249794">
    <property type="component" value="Unassembled WGS sequence"/>
</dbReference>
<keyword evidence="1" id="KW-1133">Transmembrane helix</keyword>
<protein>
    <recommendedName>
        <fullName evidence="2">CHAT domain-containing protein</fullName>
    </recommendedName>
</protein>